<dbReference type="Proteomes" id="UP000076761">
    <property type="component" value="Unassembled WGS sequence"/>
</dbReference>
<name>A0A165Q5X7_9AGAM</name>
<dbReference type="CDD" id="cd00084">
    <property type="entry name" value="HMG-box_SF"/>
    <property type="match status" value="1"/>
</dbReference>
<feature type="domain" description="HMG box" evidence="3">
    <location>
        <begin position="1"/>
        <end position="55"/>
    </location>
</feature>
<protein>
    <recommendedName>
        <fullName evidence="3">HMG box domain-containing protein</fullName>
    </recommendedName>
</protein>
<reference evidence="4 5" key="1">
    <citation type="journal article" date="2016" name="Mol. Biol. Evol.">
        <title>Comparative Genomics of Early-Diverging Mushroom-Forming Fungi Provides Insights into the Origins of Lignocellulose Decay Capabilities.</title>
        <authorList>
            <person name="Nagy L.G."/>
            <person name="Riley R."/>
            <person name="Tritt A."/>
            <person name="Adam C."/>
            <person name="Daum C."/>
            <person name="Floudas D."/>
            <person name="Sun H."/>
            <person name="Yadav J.S."/>
            <person name="Pangilinan J."/>
            <person name="Larsson K.H."/>
            <person name="Matsuura K."/>
            <person name="Barry K."/>
            <person name="Labutti K."/>
            <person name="Kuo R."/>
            <person name="Ohm R.A."/>
            <person name="Bhattacharya S.S."/>
            <person name="Shirouzu T."/>
            <person name="Yoshinaga Y."/>
            <person name="Martin F.M."/>
            <person name="Grigoriev I.V."/>
            <person name="Hibbett D.S."/>
        </authorList>
    </citation>
    <scope>NUCLEOTIDE SEQUENCE [LARGE SCALE GENOMIC DNA]</scope>
    <source>
        <strain evidence="4 5">HHB14362 ss-1</strain>
    </source>
</reference>
<feature type="DNA-binding region" description="HMG box" evidence="2">
    <location>
        <begin position="1"/>
        <end position="55"/>
    </location>
</feature>
<dbReference type="InParanoid" id="A0A165Q5X7"/>
<dbReference type="Gene3D" id="1.10.30.10">
    <property type="entry name" value="High mobility group box domain"/>
    <property type="match status" value="2"/>
</dbReference>
<keyword evidence="1 2" id="KW-0238">DNA-binding</keyword>
<dbReference type="OrthoDB" id="1919336at2759"/>
<proteinExistence type="predicted"/>
<dbReference type="Pfam" id="PF00505">
    <property type="entry name" value="HMG_box"/>
    <property type="match status" value="1"/>
</dbReference>
<sequence>MRGLPQIPRGRDEITQCAKDAGGAWKQMTELEKQPFFEESKAAFAQYSKDRSEYVANVDSSVLKRVNARRIKLGKPRVRSSAGAARIGPFTLFLKENALSVRESFAGQGLSSKELISATGKEASVRWKALSETEQEDYRKRAAELRAAANAAA</sequence>
<dbReference type="InterPro" id="IPR050342">
    <property type="entry name" value="HMGB"/>
</dbReference>
<dbReference type="SUPFAM" id="SSF47095">
    <property type="entry name" value="HMG-box"/>
    <property type="match status" value="2"/>
</dbReference>
<keyword evidence="2" id="KW-0539">Nucleus</keyword>
<dbReference type="GO" id="GO:0005634">
    <property type="term" value="C:nucleus"/>
    <property type="evidence" value="ECO:0007669"/>
    <property type="project" value="UniProtKB-UniRule"/>
</dbReference>
<keyword evidence="5" id="KW-1185">Reference proteome</keyword>
<dbReference type="PANTHER" id="PTHR48112:SF22">
    <property type="entry name" value="MITOCHONDRIAL TRANSCRIPTION FACTOR A, ISOFORM B"/>
    <property type="match status" value="1"/>
</dbReference>
<dbReference type="EMBL" id="KV425601">
    <property type="protein sequence ID" value="KZT21969.1"/>
    <property type="molecule type" value="Genomic_DNA"/>
</dbReference>
<evidence type="ECO:0000313" key="5">
    <source>
        <dbReference type="Proteomes" id="UP000076761"/>
    </source>
</evidence>
<gene>
    <name evidence="4" type="ORF">NEOLEDRAFT_719650</name>
</gene>
<dbReference type="GO" id="GO:0003677">
    <property type="term" value="F:DNA binding"/>
    <property type="evidence" value="ECO:0007669"/>
    <property type="project" value="UniProtKB-UniRule"/>
</dbReference>
<dbReference type="InterPro" id="IPR036910">
    <property type="entry name" value="HMG_box_dom_sf"/>
</dbReference>
<dbReference type="PROSITE" id="PS50118">
    <property type="entry name" value="HMG_BOX_2"/>
    <property type="match status" value="1"/>
</dbReference>
<dbReference type="PANTHER" id="PTHR48112">
    <property type="entry name" value="HIGH MOBILITY GROUP PROTEIN DSP1"/>
    <property type="match status" value="1"/>
</dbReference>
<evidence type="ECO:0000313" key="4">
    <source>
        <dbReference type="EMBL" id="KZT21969.1"/>
    </source>
</evidence>
<accession>A0A165Q5X7</accession>
<evidence type="ECO:0000256" key="1">
    <source>
        <dbReference type="ARBA" id="ARBA00023125"/>
    </source>
</evidence>
<dbReference type="AlphaFoldDB" id="A0A165Q5X7"/>
<organism evidence="4 5">
    <name type="scientific">Neolentinus lepideus HHB14362 ss-1</name>
    <dbReference type="NCBI Taxonomy" id="1314782"/>
    <lineage>
        <taxon>Eukaryota</taxon>
        <taxon>Fungi</taxon>
        <taxon>Dikarya</taxon>
        <taxon>Basidiomycota</taxon>
        <taxon>Agaricomycotina</taxon>
        <taxon>Agaricomycetes</taxon>
        <taxon>Gloeophyllales</taxon>
        <taxon>Gloeophyllaceae</taxon>
        <taxon>Neolentinus</taxon>
    </lineage>
</organism>
<evidence type="ECO:0000259" key="3">
    <source>
        <dbReference type="PROSITE" id="PS50118"/>
    </source>
</evidence>
<dbReference type="STRING" id="1314782.A0A165Q5X7"/>
<dbReference type="InterPro" id="IPR009071">
    <property type="entry name" value="HMG_box_dom"/>
</dbReference>
<evidence type="ECO:0000256" key="2">
    <source>
        <dbReference type="PROSITE-ProRule" id="PRU00267"/>
    </source>
</evidence>